<dbReference type="RefSeq" id="WP_302126604.1">
    <property type="nucleotide sequence ID" value="NZ_CP129968.2"/>
</dbReference>
<sequence length="426" mass="50141">MKEDFLHYVWRYQKFDNKNLLTTQKLSLKIIKTGFPHTDSGPDFKQAKIRIDDIEWNGAVEIHIKSSDWNRHEHQHDESYQNVVLHVVWQNDLAIHHPDGSLIPTLELKDRIDIDLIEKYNQLQKSKDHIPCASQWPKVDSILKSQMFEKALVERLLNKSEKAKSMFENEVQDWEQASYFMLLSAFGFKVNQYPFERLAELLPYQIIKKYRSSVFQLEALLFGAAGFLEFDFRDEYPNQLKNEWHFLRHKHAEVFQKELKFLEWKFLRLRPANFPTIRIAQLAQIFHLFDSLFEAFVIETNAKTLLKRLKVGVSDYWMNHYQFDKLSTSKNKQLGANSIKIVVINTIPPLLALYANSIVEEKYMDKALSILKELKAENNYITKKFTVINTEFNSAFDSQAAIQLHNEYCQPKRCLDCTIGLSLLKA</sequence>
<dbReference type="KEGG" id="marp:QYS47_03190"/>
<reference evidence="1" key="1">
    <citation type="submission" date="2023-08" db="EMBL/GenBank/DDBJ databases">
        <title>Comparative genomics and taxonomic characterization of three novel marine species of genus Marivirga.</title>
        <authorList>
            <person name="Muhammad N."/>
            <person name="Kim S.-G."/>
        </authorList>
    </citation>
    <scope>NUCLEOTIDE SEQUENCE</scope>
    <source>
        <strain evidence="1">BKB1-2</strain>
    </source>
</reference>
<dbReference type="EMBL" id="CP129968">
    <property type="protein sequence ID" value="WKK81355.1"/>
    <property type="molecule type" value="Genomic_DNA"/>
</dbReference>
<dbReference type="Proteomes" id="UP001232019">
    <property type="component" value="Chromosome"/>
</dbReference>
<gene>
    <name evidence="1" type="ORF">QYS47_03190</name>
</gene>
<accession>A0AA49GD54</accession>
<organism evidence="1">
    <name type="scientific">Marivirga arenosa</name>
    <dbReference type="NCBI Taxonomy" id="3059076"/>
    <lineage>
        <taxon>Bacteria</taxon>
        <taxon>Pseudomonadati</taxon>
        <taxon>Bacteroidota</taxon>
        <taxon>Cytophagia</taxon>
        <taxon>Cytophagales</taxon>
        <taxon>Marivirgaceae</taxon>
        <taxon>Marivirga</taxon>
    </lineage>
</organism>
<evidence type="ECO:0000313" key="1">
    <source>
        <dbReference type="EMBL" id="WKK81355.1"/>
    </source>
</evidence>
<dbReference type="InterPro" id="IPR021272">
    <property type="entry name" value="DUF2851"/>
</dbReference>
<dbReference type="Pfam" id="PF11013">
    <property type="entry name" value="DUF2851"/>
    <property type="match status" value="1"/>
</dbReference>
<dbReference type="AlphaFoldDB" id="A0AA49GD54"/>
<name>A0AA49GD54_9BACT</name>
<proteinExistence type="predicted"/>
<protein>
    <submittedName>
        <fullName evidence="1">DUF2851 family protein</fullName>
    </submittedName>
</protein>